<name>A0ABN8D4Y9_9STRA</name>
<dbReference type="EMBL" id="CAKLCB010000326">
    <property type="protein sequence ID" value="CAH0520004.1"/>
    <property type="molecule type" value="Genomic_DNA"/>
</dbReference>
<protein>
    <submittedName>
        <fullName evidence="1">Uncharacterized protein</fullName>
    </submittedName>
</protein>
<evidence type="ECO:0000313" key="2">
    <source>
        <dbReference type="Proteomes" id="UP001158986"/>
    </source>
</evidence>
<accession>A0ABN8D4Y9</accession>
<keyword evidence="2" id="KW-1185">Reference proteome</keyword>
<proteinExistence type="predicted"/>
<sequence>MTDAKASVLALLQKMSARIHGSSQIAQSWARWMATPSLRWRYTQKWHRAPEGAAESYCTVAFRATMAVTATKDLHDD</sequence>
<reference evidence="1 2" key="1">
    <citation type="submission" date="2021-11" db="EMBL/GenBank/DDBJ databases">
        <authorList>
            <person name="Islam A."/>
            <person name="Islam S."/>
            <person name="Flora M.S."/>
            <person name="Rahman M."/>
            <person name="Ziaur R.M."/>
            <person name="Epstein J.H."/>
            <person name="Hassan M."/>
            <person name="Klassen M."/>
            <person name="Woodard K."/>
            <person name="Webb A."/>
            <person name="Webby R.J."/>
            <person name="El Zowalaty M.E."/>
        </authorList>
    </citation>
    <scope>NUCLEOTIDE SEQUENCE [LARGE SCALE GENOMIC DNA]</scope>
    <source>
        <strain evidence="1">Pbs1</strain>
    </source>
</reference>
<gene>
    <name evidence="1" type="ORF">PBS001_LOCUS6508</name>
</gene>
<organism evidence="1 2">
    <name type="scientific">Peronospora belbahrii</name>
    <dbReference type="NCBI Taxonomy" id="622444"/>
    <lineage>
        <taxon>Eukaryota</taxon>
        <taxon>Sar</taxon>
        <taxon>Stramenopiles</taxon>
        <taxon>Oomycota</taxon>
        <taxon>Peronosporomycetes</taxon>
        <taxon>Peronosporales</taxon>
        <taxon>Peronosporaceae</taxon>
        <taxon>Peronospora</taxon>
    </lineage>
</organism>
<comment type="caution">
    <text evidence="1">The sequence shown here is derived from an EMBL/GenBank/DDBJ whole genome shotgun (WGS) entry which is preliminary data.</text>
</comment>
<evidence type="ECO:0000313" key="1">
    <source>
        <dbReference type="EMBL" id="CAH0520004.1"/>
    </source>
</evidence>
<dbReference type="Proteomes" id="UP001158986">
    <property type="component" value="Unassembled WGS sequence"/>
</dbReference>